<protein>
    <submittedName>
        <fullName evidence="2">Uncharacterized protein</fullName>
    </submittedName>
</protein>
<feature type="non-terminal residue" evidence="2">
    <location>
        <position position="246"/>
    </location>
</feature>
<sequence length="246" mass="25971">VRTTAGRAGGAGEPHGAAGVPEVERRGGGGSGGGRGVRQLRRQGERRAAGRPYRARRRRHLRLQQRHRHPQLRVRAGAAGGGVLPGRGHEQHLRGHLHDAGAADPHGPPRPRGGAPRLLQGGHPRGQPHPGSHAQPELGEPRQQGGGADHGPHLRRPGRAGVQRRGPALQQHGPGAGVPDRGGQDRVGGSAPRGGHPRPAQPEDQGGQLLRAGRLRRLRRAGEHPGPRAAVHRGDAPRHQRPDDLL</sequence>
<organism evidence="2">
    <name type="scientific">uncultured Gemmatimonadota bacterium</name>
    <dbReference type="NCBI Taxonomy" id="203437"/>
    <lineage>
        <taxon>Bacteria</taxon>
        <taxon>Pseudomonadati</taxon>
        <taxon>Gemmatimonadota</taxon>
        <taxon>environmental samples</taxon>
    </lineage>
</organism>
<feature type="region of interest" description="Disordered" evidence="1">
    <location>
        <begin position="1"/>
        <end position="246"/>
    </location>
</feature>
<feature type="compositionally biased region" description="Basic and acidic residues" evidence="1">
    <location>
        <begin position="87"/>
        <end position="101"/>
    </location>
</feature>
<proteinExistence type="predicted"/>
<feature type="compositionally biased region" description="Low complexity" evidence="1">
    <location>
        <begin position="112"/>
        <end position="122"/>
    </location>
</feature>
<reference evidence="2" key="1">
    <citation type="submission" date="2020-02" db="EMBL/GenBank/DDBJ databases">
        <authorList>
            <person name="Meier V. D."/>
        </authorList>
    </citation>
    <scope>NUCLEOTIDE SEQUENCE</scope>
    <source>
        <strain evidence="2">AVDCRST_MAG68</strain>
    </source>
</reference>
<feature type="compositionally biased region" description="Basic and acidic residues" evidence="1">
    <location>
        <begin position="220"/>
        <end position="246"/>
    </location>
</feature>
<evidence type="ECO:0000256" key="1">
    <source>
        <dbReference type="SAM" id="MobiDB-lite"/>
    </source>
</evidence>
<name>A0A6J4KF61_9BACT</name>
<gene>
    <name evidence="2" type="ORF">AVDCRST_MAG68-620</name>
</gene>
<feature type="compositionally biased region" description="Basic residues" evidence="1">
    <location>
        <begin position="53"/>
        <end position="72"/>
    </location>
</feature>
<feature type="non-terminal residue" evidence="2">
    <location>
        <position position="1"/>
    </location>
</feature>
<dbReference type="AlphaFoldDB" id="A0A6J4KF61"/>
<dbReference type="EMBL" id="CADCTW010000034">
    <property type="protein sequence ID" value="CAA9303026.1"/>
    <property type="molecule type" value="Genomic_DNA"/>
</dbReference>
<accession>A0A6J4KF61</accession>
<evidence type="ECO:0000313" key="2">
    <source>
        <dbReference type="EMBL" id="CAA9303026.1"/>
    </source>
</evidence>